<keyword evidence="7 9" id="KW-0472">Membrane</keyword>
<sequence length="369" mass="41034">MMDRSREFQGLLKLFGITDLPPEEDESDPFEPFPSPTSTAPPPSTSDFGLAAARIAQGYSGTWRLVQRLQRLVTRKGMHNDPTAEIEDVTAVFKKDLAGLQGDIESLLRHAGRHYRLAGVDGGRKDNVDRGHEKGGCHDQQRHRHCTCVVDTLRTRAGEHARAFQAALQTRQHILQEQADRRKRFTHSAPGPRLAYDSPLLPRPPSPPLPRNPPALYLPPPPRAFGGRAEASSEGRLRRRYAPPYPSGGGGGGRGTTLRPGFPQAQQQQQLLRPQEPQRDTASRLREARAVEKAIVELGQTFSRMAGLVAAQGEVVVRIDDDMEAALEDVQKGHVEMVNYLRIVKGNRAVIFKVFALLLVFIVVFVRYF</sequence>
<feature type="compositionally biased region" description="Low complexity" evidence="8">
    <location>
        <begin position="256"/>
        <end position="275"/>
    </location>
</feature>
<evidence type="ECO:0000259" key="10">
    <source>
        <dbReference type="PROSITE" id="PS50192"/>
    </source>
</evidence>
<dbReference type="GO" id="GO:0048278">
    <property type="term" value="P:vesicle docking"/>
    <property type="evidence" value="ECO:0007669"/>
    <property type="project" value="TreeGrafter"/>
</dbReference>
<feature type="compositionally biased region" description="Pro residues" evidence="8">
    <location>
        <begin position="201"/>
        <end position="223"/>
    </location>
</feature>
<comment type="subcellular location">
    <subcellularLocation>
        <location evidence="1">Membrane</location>
        <topology evidence="1">Single-pass type IV membrane protein</topology>
    </subcellularLocation>
</comment>
<dbReference type="InterPro" id="IPR010989">
    <property type="entry name" value="SNARE"/>
</dbReference>
<evidence type="ECO:0000256" key="5">
    <source>
        <dbReference type="ARBA" id="ARBA00022989"/>
    </source>
</evidence>
<evidence type="ECO:0000256" key="4">
    <source>
        <dbReference type="ARBA" id="ARBA00022692"/>
    </source>
</evidence>
<dbReference type="Proteomes" id="UP000355283">
    <property type="component" value="Unassembled WGS sequence"/>
</dbReference>
<dbReference type="PROSITE" id="PS50192">
    <property type="entry name" value="T_SNARE"/>
    <property type="match status" value="1"/>
</dbReference>
<dbReference type="InterPro" id="IPR000727">
    <property type="entry name" value="T_SNARE_dom"/>
</dbReference>
<evidence type="ECO:0000256" key="1">
    <source>
        <dbReference type="ARBA" id="ARBA00004211"/>
    </source>
</evidence>
<evidence type="ECO:0000256" key="8">
    <source>
        <dbReference type="SAM" id="MobiDB-lite"/>
    </source>
</evidence>
<accession>A0A4D9CWV4</accession>
<dbReference type="Gene3D" id="1.20.58.70">
    <property type="match status" value="1"/>
</dbReference>
<evidence type="ECO:0000256" key="7">
    <source>
        <dbReference type="ARBA" id="ARBA00023136"/>
    </source>
</evidence>
<dbReference type="AlphaFoldDB" id="A0A4D9CWV4"/>
<dbReference type="OrthoDB" id="421009at2759"/>
<dbReference type="GO" id="GO:0006906">
    <property type="term" value="P:vesicle fusion"/>
    <property type="evidence" value="ECO:0007669"/>
    <property type="project" value="TreeGrafter"/>
</dbReference>
<feature type="region of interest" description="Disordered" evidence="8">
    <location>
        <begin position="181"/>
        <end position="283"/>
    </location>
</feature>
<keyword evidence="3" id="KW-0813">Transport</keyword>
<keyword evidence="12" id="KW-1185">Reference proteome</keyword>
<dbReference type="EMBL" id="SDOX01000145">
    <property type="protein sequence ID" value="TFJ81089.1"/>
    <property type="molecule type" value="Genomic_DNA"/>
</dbReference>
<dbReference type="InterPro" id="IPR045242">
    <property type="entry name" value="Syntaxin"/>
</dbReference>
<comment type="caution">
    <text evidence="11">The sequence shown here is derived from an EMBL/GenBank/DDBJ whole genome shotgun (WGS) entry which is preliminary data.</text>
</comment>
<keyword evidence="5 9" id="KW-1133">Transmembrane helix</keyword>
<evidence type="ECO:0000313" key="12">
    <source>
        <dbReference type="Proteomes" id="UP000355283"/>
    </source>
</evidence>
<evidence type="ECO:0000313" key="11">
    <source>
        <dbReference type="EMBL" id="TFJ81089.1"/>
    </source>
</evidence>
<keyword evidence="4 9" id="KW-0812">Transmembrane</keyword>
<dbReference type="SUPFAM" id="SSF47661">
    <property type="entry name" value="t-snare proteins"/>
    <property type="match status" value="1"/>
</dbReference>
<dbReference type="GO" id="GO:0031201">
    <property type="term" value="C:SNARE complex"/>
    <property type="evidence" value="ECO:0007669"/>
    <property type="project" value="TreeGrafter"/>
</dbReference>
<dbReference type="CDD" id="cd15844">
    <property type="entry name" value="SNARE_syntaxin5"/>
    <property type="match status" value="1"/>
</dbReference>
<dbReference type="GO" id="GO:0006888">
    <property type="term" value="P:endoplasmic reticulum to Golgi vesicle-mediated transport"/>
    <property type="evidence" value="ECO:0007669"/>
    <property type="project" value="TreeGrafter"/>
</dbReference>
<proteinExistence type="inferred from homology"/>
<dbReference type="GO" id="GO:0000139">
    <property type="term" value="C:Golgi membrane"/>
    <property type="evidence" value="ECO:0007669"/>
    <property type="project" value="TreeGrafter"/>
</dbReference>
<feature type="transmembrane region" description="Helical" evidence="9">
    <location>
        <begin position="350"/>
        <end position="368"/>
    </location>
</feature>
<organism evidence="11 12">
    <name type="scientific">Nannochloropsis salina CCMP1776</name>
    <dbReference type="NCBI Taxonomy" id="1027361"/>
    <lineage>
        <taxon>Eukaryota</taxon>
        <taxon>Sar</taxon>
        <taxon>Stramenopiles</taxon>
        <taxon>Ochrophyta</taxon>
        <taxon>Eustigmatophyceae</taxon>
        <taxon>Eustigmatales</taxon>
        <taxon>Monodopsidaceae</taxon>
        <taxon>Microchloropsis</taxon>
        <taxon>Microchloropsis salina</taxon>
    </lineage>
</organism>
<feature type="compositionally biased region" description="Pro residues" evidence="8">
    <location>
        <begin position="31"/>
        <end position="44"/>
    </location>
</feature>
<evidence type="ECO:0000256" key="2">
    <source>
        <dbReference type="ARBA" id="ARBA00009063"/>
    </source>
</evidence>
<protein>
    <recommendedName>
        <fullName evidence="10">t-SNARE coiled-coil homology domain-containing protein</fullName>
    </recommendedName>
</protein>
<feature type="region of interest" description="Disordered" evidence="8">
    <location>
        <begin position="19"/>
        <end position="47"/>
    </location>
</feature>
<evidence type="ECO:0000256" key="9">
    <source>
        <dbReference type="SAM" id="Phobius"/>
    </source>
</evidence>
<dbReference type="GO" id="GO:0006886">
    <property type="term" value="P:intracellular protein transport"/>
    <property type="evidence" value="ECO:0007669"/>
    <property type="project" value="TreeGrafter"/>
</dbReference>
<gene>
    <name evidence="11" type="ORF">NSK_007732</name>
</gene>
<name>A0A4D9CWV4_9STRA</name>
<evidence type="ECO:0000256" key="3">
    <source>
        <dbReference type="ARBA" id="ARBA00022448"/>
    </source>
</evidence>
<dbReference type="Pfam" id="PF05739">
    <property type="entry name" value="SNARE"/>
    <property type="match status" value="1"/>
</dbReference>
<comment type="similarity">
    <text evidence="2">Belongs to the syntaxin family.</text>
</comment>
<dbReference type="SMART" id="SM00397">
    <property type="entry name" value="t_SNARE"/>
    <property type="match status" value="1"/>
</dbReference>
<dbReference type="PANTHER" id="PTHR19957:SF3">
    <property type="entry name" value="SYNTAXIN-5"/>
    <property type="match status" value="1"/>
</dbReference>
<reference evidence="11 12" key="1">
    <citation type="submission" date="2019-01" db="EMBL/GenBank/DDBJ databases">
        <title>Nuclear Genome Assembly of the Microalgal Biofuel strain Nannochloropsis salina CCMP1776.</title>
        <authorList>
            <person name="Hovde B."/>
        </authorList>
    </citation>
    <scope>NUCLEOTIDE SEQUENCE [LARGE SCALE GENOMIC DNA]</scope>
    <source>
        <strain evidence="11 12">CCMP1776</strain>
    </source>
</reference>
<dbReference type="GO" id="GO:0005484">
    <property type="term" value="F:SNAP receptor activity"/>
    <property type="evidence" value="ECO:0007669"/>
    <property type="project" value="TreeGrafter"/>
</dbReference>
<keyword evidence="6" id="KW-0175">Coiled coil</keyword>
<evidence type="ECO:0000256" key="6">
    <source>
        <dbReference type="ARBA" id="ARBA00023054"/>
    </source>
</evidence>
<dbReference type="PANTHER" id="PTHR19957">
    <property type="entry name" value="SYNTAXIN"/>
    <property type="match status" value="1"/>
</dbReference>
<feature type="domain" description="T-SNARE coiled-coil homology" evidence="10">
    <location>
        <begin position="278"/>
        <end position="340"/>
    </location>
</feature>
<dbReference type="GO" id="GO:0000149">
    <property type="term" value="F:SNARE binding"/>
    <property type="evidence" value="ECO:0007669"/>
    <property type="project" value="TreeGrafter"/>
</dbReference>